<dbReference type="Gene3D" id="3.40.50.300">
    <property type="entry name" value="P-loop containing nucleotide triphosphate hydrolases"/>
    <property type="match status" value="1"/>
</dbReference>
<evidence type="ECO:0000313" key="6">
    <source>
        <dbReference type="EMBL" id="OSI10209.1"/>
    </source>
</evidence>
<evidence type="ECO:0000256" key="4">
    <source>
        <dbReference type="ARBA" id="ARBA00023163"/>
    </source>
</evidence>
<proteinExistence type="predicted"/>
<dbReference type="GO" id="GO:0043565">
    <property type="term" value="F:sequence-specific DNA binding"/>
    <property type="evidence" value="ECO:0007669"/>
    <property type="project" value="InterPro"/>
</dbReference>
<dbReference type="PROSITE" id="PS50045">
    <property type="entry name" value="SIGMA54_INTERACT_4"/>
    <property type="match status" value="1"/>
</dbReference>
<dbReference type="Pfam" id="PF00158">
    <property type="entry name" value="Sigma54_activat"/>
    <property type="match status" value="1"/>
</dbReference>
<gene>
    <name evidence="7" type="primary">acoR</name>
    <name evidence="6" type="ORF">BWD10_05785</name>
    <name evidence="7" type="ORF">SAMEA4504057_02334</name>
</gene>
<dbReference type="InterPro" id="IPR029016">
    <property type="entry name" value="GAF-like_dom_sf"/>
</dbReference>
<keyword evidence="8" id="KW-1185">Reference proteome</keyword>
<accession>A0AB38DTV0</accession>
<dbReference type="InterPro" id="IPR027417">
    <property type="entry name" value="P-loop_NTPase"/>
</dbReference>
<dbReference type="PROSITE" id="PS00676">
    <property type="entry name" value="SIGMA54_INTERACT_2"/>
    <property type="match status" value="1"/>
</dbReference>
<keyword evidence="2" id="KW-0067">ATP-binding</keyword>
<evidence type="ECO:0000256" key="3">
    <source>
        <dbReference type="ARBA" id="ARBA00023015"/>
    </source>
</evidence>
<keyword evidence="3" id="KW-0805">Transcription regulation</keyword>
<dbReference type="EMBL" id="MTBM01000006">
    <property type="protein sequence ID" value="OSI10209.1"/>
    <property type="molecule type" value="Genomic_DNA"/>
</dbReference>
<reference evidence="7 9" key="2">
    <citation type="submission" date="2017-06" db="EMBL/GenBank/DDBJ databases">
        <authorList>
            <consortium name="Pathogen Informatics"/>
        </authorList>
    </citation>
    <scope>NUCLEOTIDE SEQUENCE [LARGE SCALE GENOMIC DNA]</scope>
    <source>
        <strain evidence="7 9">NCTC12230</strain>
    </source>
</reference>
<evidence type="ECO:0000256" key="2">
    <source>
        <dbReference type="ARBA" id="ARBA00022840"/>
    </source>
</evidence>
<dbReference type="InterPro" id="IPR003593">
    <property type="entry name" value="AAA+_ATPase"/>
</dbReference>
<dbReference type="InterPro" id="IPR025662">
    <property type="entry name" value="Sigma_54_int_dom_ATP-bd_1"/>
</dbReference>
<dbReference type="RefSeq" id="WP_085363490.1">
    <property type="nucleotide sequence ID" value="NZ_LT906434.1"/>
</dbReference>
<sequence>MLAKQTRHIRDVLALVYGDGLSHPHIDPGIAASWQRCVHRHGLDPEQLCEAIILPHHDLVEHLDAMDNLTAVARHGMQVLWQQIRDMGYVVLLADEHGVVVEAFGFDRQKTELTRAGLHLGALWREHTNGTSAVGMVLATGDASIVHRADHFDATHIGLTCTAAPVFDSHNRLRAVLDVSALTPPSAKQSQQWVLQLVRHFAGLVETAALLQAHRRHWIVRLGHAAEFLNVSPEFLIAVDDDGKISGANHAFHEWAAAHLDIPAGQLIDRLFDLLSDTCLTGVYSASGGHTSLMLGNNRLFAAASAPTCRPVPASPREPELPAALAALYGPQSRYRRSLQRIAALSDTPVPILINGETGSGKEFLARAIHRSSSRADKPFIAVNCAAIPENLIESELYGYAPHSFSGADRKGKIGLIQAADGGTLFLDEIGDMPLYLQSRLLRVLSEREVMPVGSVRAVKVDIRVISATHADLQERIACGKFREDLYYRLNSTHVQLPRLRERDDFDYIMRMILERAAEKTDRPPKALSARALDTLRAYDWPGNLRQLAGVLEVALLTSPGTRIEYDDLPDYIKTAARPFFHEPSNPAVAAEDTPMGKSVLTCAKSLQAGLLAHQGNVSALAKHIGVSRMTVYRYLKKYGLDR</sequence>
<evidence type="ECO:0000313" key="9">
    <source>
        <dbReference type="Proteomes" id="UP000215033"/>
    </source>
</evidence>
<dbReference type="SMART" id="SM00382">
    <property type="entry name" value="AAA"/>
    <property type="match status" value="1"/>
</dbReference>
<dbReference type="AlphaFoldDB" id="A0AB38DTV0"/>
<dbReference type="InterPro" id="IPR002078">
    <property type="entry name" value="Sigma_54_int"/>
</dbReference>
<dbReference type="Pfam" id="PF25601">
    <property type="entry name" value="AAA_lid_14"/>
    <property type="match status" value="1"/>
</dbReference>
<dbReference type="GO" id="GO:0005524">
    <property type="term" value="F:ATP binding"/>
    <property type="evidence" value="ECO:0007669"/>
    <property type="project" value="UniProtKB-KW"/>
</dbReference>
<dbReference type="SUPFAM" id="SSF55781">
    <property type="entry name" value="GAF domain-like"/>
    <property type="match status" value="1"/>
</dbReference>
<reference evidence="6 8" key="1">
    <citation type="submission" date="2017-01" db="EMBL/GenBank/DDBJ databases">
        <authorList>
            <person name="Wolfgang W.J."/>
            <person name="Cole J."/>
            <person name="Wroblewski D."/>
            <person name="Mcginnis J."/>
            <person name="Musser K.A."/>
        </authorList>
    </citation>
    <scope>NUCLEOTIDE SEQUENCE [LARGE SCALE GENOMIC DNA]</scope>
    <source>
        <strain evidence="6 8">DSM 21643</strain>
    </source>
</reference>
<organism evidence="7 9">
    <name type="scientific">Neisseria zoodegmatis</name>
    <dbReference type="NCBI Taxonomy" id="326523"/>
    <lineage>
        <taxon>Bacteria</taxon>
        <taxon>Pseudomonadati</taxon>
        <taxon>Pseudomonadota</taxon>
        <taxon>Betaproteobacteria</taxon>
        <taxon>Neisseriales</taxon>
        <taxon>Neisseriaceae</taxon>
        <taxon>Neisseria</taxon>
    </lineage>
</organism>
<dbReference type="Gene3D" id="1.10.8.60">
    <property type="match status" value="1"/>
</dbReference>
<dbReference type="EMBL" id="LT906434">
    <property type="protein sequence ID" value="SNU80792.1"/>
    <property type="molecule type" value="Genomic_DNA"/>
</dbReference>
<dbReference type="InterPro" id="IPR025943">
    <property type="entry name" value="Sigma_54_int_dom_ATP-bd_2"/>
</dbReference>
<dbReference type="InterPro" id="IPR002197">
    <property type="entry name" value="HTH_Fis"/>
</dbReference>
<evidence type="ECO:0000313" key="8">
    <source>
        <dbReference type="Proteomes" id="UP000193466"/>
    </source>
</evidence>
<dbReference type="PANTHER" id="PTHR32071">
    <property type="entry name" value="TRANSCRIPTIONAL REGULATORY PROTEIN"/>
    <property type="match status" value="1"/>
</dbReference>
<dbReference type="SUPFAM" id="SSF46689">
    <property type="entry name" value="Homeodomain-like"/>
    <property type="match status" value="1"/>
</dbReference>
<dbReference type="FunFam" id="3.40.50.300:FF:000006">
    <property type="entry name" value="DNA-binding transcriptional regulator NtrC"/>
    <property type="match status" value="1"/>
</dbReference>
<keyword evidence="1" id="KW-0547">Nucleotide-binding</keyword>
<dbReference type="Proteomes" id="UP000193466">
    <property type="component" value="Unassembled WGS sequence"/>
</dbReference>
<dbReference type="PANTHER" id="PTHR32071:SF77">
    <property type="entry name" value="TRANSCRIPTIONAL REGULATORY PROTEIN"/>
    <property type="match status" value="1"/>
</dbReference>
<dbReference type="SUPFAM" id="SSF52540">
    <property type="entry name" value="P-loop containing nucleoside triphosphate hydrolases"/>
    <property type="match status" value="1"/>
</dbReference>
<dbReference type="Gene3D" id="3.30.450.40">
    <property type="match status" value="1"/>
</dbReference>
<protein>
    <submittedName>
        <fullName evidence="7">Transcriptional regulator</fullName>
    </submittedName>
</protein>
<dbReference type="CDD" id="cd00009">
    <property type="entry name" value="AAA"/>
    <property type="match status" value="1"/>
</dbReference>
<dbReference type="Pfam" id="PF02954">
    <property type="entry name" value="HTH_8"/>
    <property type="match status" value="1"/>
</dbReference>
<dbReference type="Proteomes" id="UP000215033">
    <property type="component" value="Chromosome 1"/>
</dbReference>
<keyword evidence="4" id="KW-0804">Transcription</keyword>
<dbReference type="InterPro" id="IPR058031">
    <property type="entry name" value="AAA_lid_NorR"/>
</dbReference>
<dbReference type="Gene3D" id="1.10.10.60">
    <property type="entry name" value="Homeodomain-like"/>
    <property type="match status" value="1"/>
</dbReference>
<evidence type="ECO:0000313" key="7">
    <source>
        <dbReference type="EMBL" id="SNU80792.1"/>
    </source>
</evidence>
<feature type="domain" description="Sigma-54 factor interaction" evidence="5">
    <location>
        <begin position="328"/>
        <end position="557"/>
    </location>
</feature>
<dbReference type="InterPro" id="IPR009057">
    <property type="entry name" value="Homeodomain-like_sf"/>
</dbReference>
<name>A0AB38DTV0_9NEIS</name>
<evidence type="ECO:0000259" key="5">
    <source>
        <dbReference type="PROSITE" id="PS50045"/>
    </source>
</evidence>
<evidence type="ECO:0000256" key="1">
    <source>
        <dbReference type="ARBA" id="ARBA00022741"/>
    </source>
</evidence>
<dbReference type="GO" id="GO:0006355">
    <property type="term" value="P:regulation of DNA-templated transcription"/>
    <property type="evidence" value="ECO:0007669"/>
    <property type="project" value="InterPro"/>
</dbReference>
<dbReference type="KEGG" id="nzo:SAMEA4504057_2334"/>
<dbReference type="PROSITE" id="PS00675">
    <property type="entry name" value="SIGMA54_INTERACT_1"/>
    <property type="match status" value="1"/>
</dbReference>